<dbReference type="Proteomes" id="UP000823941">
    <property type="component" value="Chromosome 21"/>
</dbReference>
<evidence type="ECO:0000313" key="2">
    <source>
        <dbReference type="Proteomes" id="UP000823941"/>
    </source>
</evidence>
<reference evidence="1 2" key="1">
    <citation type="submission" date="2021-06" db="EMBL/GenBank/DDBJ databases">
        <title>A haploid diamondback moth (Plutella xylostella L.) genome assembly resolves 31 chromosomes and identifies a diamide resistance mutation.</title>
        <authorList>
            <person name="Ward C.M."/>
            <person name="Perry K.D."/>
            <person name="Baker G."/>
            <person name="Powis K."/>
            <person name="Heckel D.G."/>
            <person name="Baxter S.W."/>
        </authorList>
    </citation>
    <scope>NUCLEOTIDE SEQUENCE [LARGE SCALE GENOMIC DNA]</scope>
    <source>
        <strain evidence="1 2">LV</strain>
        <tissue evidence="1">Single pupa</tissue>
    </source>
</reference>
<keyword evidence="2" id="KW-1185">Reference proteome</keyword>
<organism evidence="1 2">
    <name type="scientific">Plutella xylostella</name>
    <name type="common">Diamondback moth</name>
    <name type="synonym">Plutella maculipennis</name>
    <dbReference type="NCBI Taxonomy" id="51655"/>
    <lineage>
        <taxon>Eukaryota</taxon>
        <taxon>Metazoa</taxon>
        <taxon>Ecdysozoa</taxon>
        <taxon>Arthropoda</taxon>
        <taxon>Hexapoda</taxon>
        <taxon>Insecta</taxon>
        <taxon>Pterygota</taxon>
        <taxon>Neoptera</taxon>
        <taxon>Endopterygota</taxon>
        <taxon>Lepidoptera</taxon>
        <taxon>Glossata</taxon>
        <taxon>Ditrysia</taxon>
        <taxon>Yponomeutoidea</taxon>
        <taxon>Plutellidae</taxon>
        <taxon>Plutella</taxon>
    </lineage>
</organism>
<dbReference type="EMBL" id="JAHIBW010000021">
    <property type="protein sequence ID" value="KAG7300524.1"/>
    <property type="molecule type" value="Genomic_DNA"/>
</dbReference>
<gene>
    <name evidence="1" type="ORF">JYU34_016163</name>
</gene>
<protein>
    <submittedName>
        <fullName evidence="1">Uncharacterized protein</fullName>
    </submittedName>
</protein>
<comment type="caution">
    <text evidence="1">The sequence shown here is derived from an EMBL/GenBank/DDBJ whole genome shotgun (WGS) entry which is preliminary data.</text>
</comment>
<name>A0ABQ7Q5J2_PLUXY</name>
<evidence type="ECO:0000313" key="1">
    <source>
        <dbReference type="EMBL" id="KAG7300524.1"/>
    </source>
</evidence>
<proteinExistence type="predicted"/>
<sequence>MLTNYITHDVTRQLPSHFPALPAAAAACSHNGWPALWALSTPDTLAEWDKFIQIRPIFFR</sequence>
<accession>A0ABQ7Q5J2</accession>